<dbReference type="PANTHER" id="PTHR31183:SF1">
    <property type="entry name" value="CILIA- AND FLAGELLA-ASSOCIATED PROTEIN 53"/>
    <property type="match status" value="1"/>
</dbReference>
<comment type="similarity">
    <text evidence="5">Belongs to the CFAP53 family.</text>
</comment>
<protein>
    <recommendedName>
        <fullName evidence="6">Cilia- and flagella-associated protein 53</fullName>
    </recommendedName>
</protein>
<keyword evidence="2 7" id="KW-0175">Coiled coil</keyword>
<keyword evidence="11" id="KW-1185">Reference proteome</keyword>
<gene>
    <name evidence="10" type="ORF">SNE40_011388</name>
</gene>
<evidence type="ECO:0000256" key="2">
    <source>
        <dbReference type="ARBA" id="ARBA00023054"/>
    </source>
</evidence>
<feature type="coiled-coil region" evidence="7">
    <location>
        <begin position="398"/>
        <end position="443"/>
    </location>
</feature>
<dbReference type="InterPro" id="IPR043596">
    <property type="entry name" value="CFAP53/TCHP"/>
</dbReference>
<evidence type="ECO:0000256" key="4">
    <source>
        <dbReference type="ARBA" id="ARBA00023273"/>
    </source>
</evidence>
<name>A0AAN8JIP3_PATCE</name>
<comment type="caution">
    <text evidence="10">The sequence shown here is derived from an EMBL/GenBank/DDBJ whole genome shotgun (WGS) entry which is preliminary data.</text>
</comment>
<feature type="region of interest" description="Disordered" evidence="8">
    <location>
        <begin position="1"/>
        <end position="22"/>
    </location>
</feature>
<evidence type="ECO:0000256" key="7">
    <source>
        <dbReference type="SAM" id="Coils"/>
    </source>
</evidence>
<comment type="subcellular location">
    <subcellularLocation>
        <location evidence="1">Cell projection</location>
        <location evidence="1">Cilium</location>
    </subcellularLocation>
</comment>
<feature type="coiled-coil region" evidence="7">
    <location>
        <begin position="207"/>
        <end position="271"/>
    </location>
</feature>
<sequence>MMVSQRMRKTREVTGPTPHSVGILARAPNTRPPEYLILERRKQEEKLEENQKRTNYMELCDLKNEWERWTDKKIQLNTVKRRVNGMLQANESSIEDRRERLRDLLQTEQIEQLKEMEDKQETTIERQAKMRSRAKYLKEQRETERLKLVQKKYDQKFREECEELRSTVSKRAQDQICAERLEQMQMKEQFEDEKRIEDAMYAELWNKDMLEKAEKEEQKARERHERNQAVVDILQKQMAALQLQKDEAKRLKQEEAQLLKEQDALRKLEERRAYEDKIQRQRETRDMLDLSLKIKMKRRAKDEQEQLAFDLKMLEQLLEESRNEAMEQMQRKKELREEDQRYRTYLQQLMEEERRKEKELDALCNEEVEKTWQKRLEGWRQERLARKRLLNDVLAGRAEQIRDRLIENERQQLDAQRERDELIQTIERNKQLDKEELQRIRQKNLQYQSDLEGQIDYNYRLKEQDRQYNDTEYKLGLQAEYEYEQKIRDALNNPVIDKLHPMRRRVQSASLQVTGTGY</sequence>
<dbReference type="PANTHER" id="PTHR31183">
    <property type="entry name" value="TRICHOPLEIN KERATIN FILAMENT-BINDING PROTEIN FAMILY MEMBER"/>
    <property type="match status" value="1"/>
</dbReference>
<dbReference type="GO" id="GO:0005929">
    <property type="term" value="C:cilium"/>
    <property type="evidence" value="ECO:0007669"/>
    <property type="project" value="UniProtKB-SubCell"/>
</dbReference>
<evidence type="ECO:0000259" key="9">
    <source>
        <dbReference type="Pfam" id="PF13868"/>
    </source>
</evidence>
<reference evidence="10 11" key="1">
    <citation type="submission" date="2024-01" db="EMBL/GenBank/DDBJ databases">
        <title>The genome of the rayed Mediterranean limpet Patella caerulea (Linnaeus, 1758).</title>
        <authorList>
            <person name="Anh-Thu Weber A."/>
            <person name="Halstead-Nussloch G."/>
        </authorList>
    </citation>
    <scope>NUCLEOTIDE SEQUENCE [LARGE SCALE GENOMIC DNA]</scope>
    <source>
        <strain evidence="10">AATW-2023a</strain>
        <tissue evidence="10">Whole specimen</tissue>
    </source>
</reference>
<feature type="coiled-coil region" evidence="7">
    <location>
        <begin position="297"/>
        <end position="366"/>
    </location>
</feature>
<evidence type="ECO:0000256" key="5">
    <source>
        <dbReference type="ARBA" id="ARBA00033747"/>
    </source>
</evidence>
<dbReference type="Proteomes" id="UP001347796">
    <property type="component" value="Unassembled WGS sequence"/>
</dbReference>
<dbReference type="InterPro" id="IPR043597">
    <property type="entry name" value="TPH_dom"/>
</dbReference>
<evidence type="ECO:0000256" key="3">
    <source>
        <dbReference type="ARBA" id="ARBA00023069"/>
    </source>
</evidence>
<accession>A0AAN8JIP3</accession>
<keyword evidence="4" id="KW-0966">Cell projection</keyword>
<organism evidence="10 11">
    <name type="scientific">Patella caerulea</name>
    <name type="common">Rayed Mediterranean limpet</name>
    <dbReference type="NCBI Taxonomy" id="87958"/>
    <lineage>
        <taxon>Eukaryota</taxon>
        <taxon>Metazoa</taxon>
        <taxon>Spiralia</taxon>
        <taxon>Lophotrochozoa</taxon>
        <taxon>Mollusca</taxon>
        <taxon>Gastropoda</taxon>
        <taxon>Patellogastropoda</taxon>
        <taxon>Patelloidea</taxon>
        <taxon>Patellidae</taxon>
        <taxon>Patella</taxon>
    </lineage>
</organism>
<keyword evidence="3" id="KW-0969">Cilium</keyword>
<evidence type="ECO:0000313" key="11">
    <source>
        <dbReference type="Proteomes" id="UP001347796"/>
    </source>
</evidence>
<evidence type="ECO:0000256" key="1">
    <source>
        <dbReference type="ARBA" id="ARBA00004138"/>
    </source>
</evidence>
<dbReference type="AlphaFoldDB" id="A0AAN8JIP3"/>
<dbReference type="Pfam" id="PF13868">
    <property type="entry name" value="TPH"/>
    <property type="match status" value="1"/>
</dbReference>
<evidence type="ECO:0000313" key="10">
    <source>
        <dbReference type="EMBL" id="KAK6178906.1"/>
    </source>
</evidence>
<feature type="domain" description="Trichohyalin-plectin-homology" evidence="9">
    <location>
        <begin position="158"/>
        <end position="489"/>
    </location>
</feature>
<evidence type="ECO:0000256" key="6">
    <source>
        <dbReference type="ARBA" id="ARBA00033773"/>
    </source>
</evidence>
<dbReference type="EMBL" id="JAZGQO010000008">
    <property type="protein sequence ID" value="KAK6178906.1"/>
    <property type="molecule type" value="Genomic_DNA"/>
</dbReference>
<proteinExistence type="inferred from homology"/>
<evidence type="ECO:0000256" key="8">
    <source>
        <dbReference type="SAM" id="MobiDB-lite"/>
    </source>
</evidence>